<keyword evidence="3" id="KW-0238">DNA-binding</keyword>
<comment type="subcellular location">
    <subcellularLocation>
        <location evidence="1">Nucleus</location>
    </subcellularLocation>
</comment>
<evidence type="ECO:0000256" key="3">
    <source>
        <dbReference type="ARBA" id="ARBA00023125"/>
    </source>
</evidence>
<dbReference type="PANTHER" id="PTHR32096">
    <property type="entry name" value="WRKY TRANSCRIPTION FACTOR 30-RELATED-RELATED"/>
    <property type="match status" value="1"/>
</dbReference>
<dbReference type="GO" id="GO:0005634">
    <property type="term" value="C:nucleus"/>
    <property type="evidence" value="ECO:0007669"/>
    <property type="project" value="UniProtKB-SubCell"/>
</dbReference>
<dbReference type="SUPFAM" id="SSF118290">
    <property type="entry name" value="WRKY DNA-binding domain"/>
    <property type="match status" value="1"/>
</dbReference>
<dbReference type="PANTHER" id="PTHR32096:SF133">
    <property type="entry name" value="WRKY TRANSCRIPTION FACTOR 41-RELATED"/>
    <property type="match status" value="1"/>
</dbReference>
<dbReference type="Pfam" id="PF03106">
    <property type="entry name" value="WRKY"/>
    <property type="match status" value="1"/>
</dbReference>
<dbReference type="EMBL" id="GGEC01004237">
    <property type="protein sequence ID" value="MBW84720.1"/>
    <property type="molecule type" value="Transcribed_RNA"/>
</dbReference>
<keyword evidence="2" id="KW-0805">Transcription regulation</keyword>
<evidence type="ECO:0000256" key="1">
    <source>
        <dbReference type="ARBA" id="ARBA00004123"/>
    </source>
</evidence>
<organism evidence="8">
    <name type="scientific">Rhizophora mucronata</name>
    <name type="common">Asiatic mangrove</name>
    <dbReference type="NCBI Taxonomy" id="61149"/>
    <lineage>
        <taxon>Eukaryota</taxon>
        <taxon>Viridiplantae</taxon>
        <taxon>Streptophyta</taxon>
        <taxon>Embryophyta</taxon>
        <taxon>Tracheophyta</taxon>
        <taxon>Spermatophyta</taxon>
        <taxon>Magnoliopsida</taxon>
        <taxon>eudicotyledons</taxon>
        <taxon>Gunneridae</taxon>
        <taxon>Pentapetalae</taxon>
        <taxon>rosids</taxon>
        <taxon>fabids</taxon>
        <taxon>Malpighiales</taxon>
        <taxon>Rhizophoraceae</taxon>
        <taxon>Rhizophora</taxon>
    </lineage>
</organism>
<dbReference type="GO" id="GO:0000976">
    <property type="term" value="F:transcription cis-regulatory region binding"/>
    <property type="evidence" value="ECO:0007669"/>
    <property type="project" value="TreeGrafter"/>
</dbReference>
<feature type="region of interest" description="Disordered" evidence="6">
    <location>
        <begin position="85"/>
        <end position="107"/>
    </location>
</feature>
<sequence length="337" mass="37919">MERAADWEQKTLINELTQGKELAKQLRSQLNASSSLETRQFLLEKLLSSYERSLSMLNWSALAAEQKPSIRVLEVPLSIVDSCSSRGNASNKDLKEPKKRKAQQQQTELVRLISGAGREGPFDDGYIWRKYGQKDILGTKFPRGYFRCTHRHSQGCLAVKHVQRTEEDPTIFHATYRGRHTCVQSSRQAATSVPAPVTATSKQAKDHLDPKLEIEAIEDMDLDTSKEHIFPSFSFTEIGKENEGYSFFPDSMMENNFLDTNSTSFVSPATSESNYFSLSPCRSNILGMGDNVHTLASDLTDIISTPTSVTNSPNWNLDFSDMDFASNFPFDNPEFFA</sequence>
<dbReference type="InterPro" id="IPR036576">
    <property type="entry name" value="WRKY_dom_sf"/>
</dbReference>
<reference evidence="8" key="1">
    <citation type="submission" date="2018-02" db="EMBL/GenBank/DDBJ databases">
        <title>Rhizophora mucronata_Transcriptome.</title>
        <authorList>
            <person name="Meera S.P."/>
            <person name="Sreeshan A."/>
            <person name="Augustine A."/>
        </authorList>
    </citation>
    <scope>NUCLEOTIDE SEQUENCE</scope>
    <source>
        <tissue evidence="8">Leaf</tissue>
    </source>
</reference>
<proteinExistence type="predicted"/>
<name>A0A2P2IU22_RHIMU</name>
<dbReference type="GO" id="GO:0003700">
    <property type="term" value="F:DNA-binding transcription factor activity"/>
    <property type="evidence" value="ECO:0007669"/>
    <property type="project" value="InterPro"/>
</dbReference>
<dbReference type="PROSITE" id="PS50811">
    <property type="entry name" value="WRKY"/>
    <property type="match status" value="1"/>
</dbReference>
<keyword evidence="5" id="KW-0539">Nucleus</keyword>
<dbReference type="AlphaFoldDB" id="A0A2P2IU22"/>
<feature type="domain" description="WRKY" evidence="7">
    <location>
        <begin position="117"/>
        <end position="180"/>
    </location>
</feature>
<evidence type="ECO:0000313" key="8">
    <source>
        <dbReference type="EMBL" id="MBW84720.1"/>
    </source>
</evidence>
<evidence type="ECO:0000256" key="2">
    <source>
        <dbReference type="ARBA" id="ARBA00023015"/>
    </source>
</evidence>
<evidence type="ECO:0000256" key="5">
    <source>
        <dbReference type="ARBA" id="ARBA00023242"/>
    </source>
</evidence>
<dbReference type="Gene3D" id="2.20.25.80">
    <property type="entry name" value="WRKY domain"/>
    <property type="match status" value="1"/>
</dbReference>
<keyword evidence="4" id="KW-0804">Transcription</keyword>
<evidence type="ECO:0000256" key="6">
    <source>
        <dbReference type="SAM" id="MobiDB-lite"/>
    </source>
</evidence>
<dbReference type="InterPro" id="IPR044810">
    <property type="entry name" value="WRKY_plant"/>
</dbReference>
<evidence type="ECO:0000256" key="4">
    <source>
        <dbReference type="ARBA" id="ARBA00023163"/>
    </source>
</evidence>
<evidence type="ECO:0000259" key="7">
    <source>
        <dbReference type="PROSITE" id="PS50811"/>
    </source>
</evidence>
<accession>A0A2P2IU22</accession>
<dbReference type="InterPro" id="IPR003657">
    <property type="entry name" value="WRKY_dom"/>
</dbReference>
<protein>
    <recommendedName>
        <fullName evidence="7">WRKY domain-containing protein</fullName>
    </recommendedName>
</protein>
<dbReference type="SMART" id="SM00774">
    <property type="entry name" value="WRKY"/>
    <property type="match status" value="1"/>
</dbReference>